<reference evidence="2 3" key="1">
    <citation type="journal article" date="2019" name="Commun. Biol.">
        <title>The bagworm genome reveals a unique fibroin gene that provides high tensile strength.</title>
        <authorList>
            <person name="Kono N."/>
            <person name="Nakamura H."/>
            <person name="Ohtoshi R."/>
            <person name="Tomita M."/>
            <person name="Numata K."/>
            <person name="Arakawa K."/>
        </authorList>
    </citation>
    <scope>NUCLEOTIDE SEQUENCE [LARGE SCALE GENOMIC DNA]</scope>
</reference>
<feature type="domain" description="TIL" evidence="1">
    <location>
        <begin position="87"/>
        <end position="149"/>
    </location>
</feature>
<comment type="caution">
    <text evidence="2">The sequence shown here is derived from an EMBL/GenBank/DDBJ whole genome shotgun (WGS) entry which is preliminary data.</text>
</comment>
<dbReference type="InterPro" id="IPR002919">
    <property type="entry name" value="TIL_dom"/>
</dbReference>
<dbReference type="InterPro" id="IPR036084">
    <property type="entry name" value="Ser_inhib-like_sf"/>
</dbReference>
<protein>
    <recommendedName>
        <fullName evidence="1">TIL domain-containing protein</fullName>
    </recommendedName>
</protein>
<dbReference type="Gene3D" id="2.10.25.10">
    <property type="entry name" value="Laminin"/>
    <property type="match status" value="2"/>
</dbReference>
<evidence type="ECO:0000259" key="1">
    <source>
        <dbReference type="Pfam" id="PF01826"/>
    </source>
</evidence>
<dbReference type="Pfam" id="PF01826">
    <property type="entry name" value="TIL"/>
    <property type="match status" value="1"/>
</dbReference>
<organism evidence="2 3">
    <name type="scientific">Eumeta variegata</name>
    <name type="common">Bagworm moth</name>
    <name type="synonym">Eumeta japonica</name>
    <dbReference type="NCBI Taxonomy" id="151549"/>
    <lineage>
        <taxon>Eukaryota</taxon>
        <taxon>Metazoa</taxon>
        <taxon>Ecdysozoa</taxon>
        <taxon>Arthropoda</taxon>
        <taxon>Hexapoda</taxon>
        <taxon>Insecta</taxon>
        <taxon>Pterygota</taxon>
        <taxon>Neoptera</taxon>
        <taxon>Endopterygota</taxon>
        <taxon>Lepidoptera</taxon>
        <taxon>Glossata</taxon>
        <taxon>Ditrysia</taxon>
        <taxon>Tineoidea</taxon>
        <taxon>Psychidae</taxon>
        <taxon>Oiketicinae</taxon>
        <taxon>Eumeta</taxon>
    </lineage>
</organism>
<dbReference type="AlphaFoldDB" id="A0A4C1Z1P1"/>
<evidence type="ECO:0000313" key="3">
    <source>
        <dbReference type="Proteomes" id="UP000299102"/>
    </source>
</evidence>
<dbReference type="Proteomes" id="UP000299102">
    <property type="component" value="Unassembled WGS sequence"/>
</dbReference>
<evidence type="ECO:0000313" key="2">
    <source>
        <dbReference type="EMBL" id="GBP82506.1"/>
    </source>
</evidence>
<dbReference type="SUPFAM" id="SSF57567">
    <property type="entry name" value="Serine protease inhibitors"/>
    <property type="match status" value="1"/>
</dbReference>
<name>A0A4C1Z1P1_EUMVA</name>
<proteinExistence type="predicted"/>
<dbReference type="OrthoDB" id="6236007at2759"/>
<keyword evidence="3" id="KW-1185">Reference proteome</keyword>
<gene>
    <name evidence="2" type="ORF">EVAR_64027_1</name>
</gene>
<dbReference type="EMBL" id="BGZK01001569">
    <property type="protein sequence ID" value="GBP82506.1"/>
    <property type="molecule type" value="Genomic_DNA"/>
</dbReference>
<accession>A0A4C1Z1P1</accession>
<sequence>MKAVSKFSAYDLGYLRFIAACGPNELLDDCPGDCAADFCPKGEAPLEPCRTPEPCPAPACKCSFDHRRADNGTCVATRDCPPFVCSKPNEVFDPCPPLCPTDDCSMARFGGQCPPLFGNILIVLPCTPKCKCKSGYWRRDGVCVPAYECPIEKNN</sequence>